<keyword evidence="4 6" id="KW-1133">Transmembrane helix</keyword>
<evidence type="ECO:0000256" key="1">
    <source>
        <dbReference type="ARBA" id="ARBA00004651"/>
    </source>
</evidence>
<protein>
    <submittedName>
        <fullName evidence="8">FtsX-like permease family protein</fullName>
    </submittedName>
</protein>
<evidence type="ECO:0000256" key="6">
    <source>
        <dbReference type="SAM" id="Phobius"/>
    </source>
</evidence>
<accession>A0A1A6AHZ5</accession>
<dbReference type="InterPro" id="IPR038766">
    <property type="entry name" value="Membrane_comp_ABC_pdt"/>
</dbReference>
<feature type="transmembrane region" description="Helical" evidence="6">
    <location>
        <begin position="302"/>
        <end position="327"/>
    </location>
</feature>
<feature type="domain" description="ABC3 transporter permease C-terminal" evidence="7">
    <location>
        <begin position="306"/>
        <end position="409"/>
    </location>
</feature>
<keyword evidence="5 6" id="KW-0472">Membrane</keyword>
<proteinExistence type="predicted"/>
<evidence type="ECO:0000256" key="2">
    <source>
        <dbReference type="ARBA" id="ARBA00022475"/>
    </source>
</evidence>
<feature type="transmembrane region" description="Helical" evidence="6">
    <location>
        <begin position="30"/>
        <end position="50"/>
    </location>
</feature>
<feature type="transmembrane region" description="Helical" evidence="6">
    <location>
        <begin position="102"/>
        <end position="120"/>
    </location>
</feature>
<dbReference type="InterPro" id="IPR003838">
    <property type="entry name" value="ABC3_permease_C"/>
</dbReference>
<feature type="transmembrane region" description="Helical" evidence="6">
    <location>
        <begin position="347"/>
        <end position="371"/>
    </location>
</feature>
<reference evidence="8 9" key="1">
    <citation type="journal article" date="2012" name="Front. Microbiol.">
        <title>Draft Genome Sequence of the Virulent Strain 01-B526 of the Fish Pathogen Aeromonas salmonicida.</title>
        <authorList>
            <person name="Charette S.J."/>
            <person name="Brochu F."/>
            <person name="Boyle B."/>
            <person name="Filion G."/>
            <person name="Tanaka K.H."/>
            <person name="Derome N."/>
        </authorList>
    </citation>
    <scope>NUCLEOTIDE SEQUENCE [LARGE SCALE GENOMIC DNA]</scope>
    <source>
        <strain evidence="8 9">P11</strain>
    </source>
</reference>
<dbReference type="PANTHER" id="PTHR30287:SF1">
    <property type="entry name" value="INNER MEMBRANE PROTEIN"/>
    <property type="match status" value="1"/>
</dbReference>
<evidence type="ECO:0000313" key="9">
    <source>
        <dbReference type="Proteomes" id="UP000093954"/>
    </source>
</evidence>
<dbReference type="PANTHER" id="PTHR30287">
    <property type="entry name" value="MEMBRANE COMPONENT OF PREDICTED ABC SUPERFAMILY METABOLITE UPTAKE TRANSPORTER"/>
    <property type="match status" value="1"/>
</dbReference>
<dbReference type="AlphaFoldDB" id="A0A1A6AHZ5"/>
<dbReference type="Proteomes" id="UP000093954">
    <property type="component" value="Unassembled WGS sequence"/>
</dbReference>
<dbReference type="EMBL" id="LROS01000079">
    <property type="protein sequence ID" value="OBR89695.1"/>
    <property type="molecule type" value="Genomic_DNA"/>
</dbReference>
<keyword evidence="2" id="KW-1003">Cell membrane</keyword>
<name>A0A1A6AHZ5_9CLOT</name>
<sequence>MGGFALKPMLNLMITYFNMPIESIEFNLKYIFISIILPVIFLGVSGYFVINKALKYSPLQLMRGGDQKSKVSFIERNLKLDRFKFSTKFKIREQLRNTGRSAFLLLGIIFATMLLLLGFAQKSSFDFLINKSFGEAFSYRYYYVFNSLQIEKPAIGEAFLEIPFVVKEDNNTNLTIYGINPNSKYVLLKNRSGEKLNYKRVIITRPLAERLKIRSGDTIDIINKLNSKSYKITIDNIAETYAGEYIFMPISHLNNMLKYPSNSYIGLWNINKIDISQSKLLSSGTVDDLKNAFNSMTQPLQYSVAIVSIVSFLIGLIVVYVVTSLIIDENRKSISLMKVLGYRKKEIYSLILNSSFFIVVLGYILGIPLLLISLEAMFKSLTKSMNFEFPIVIDYPYIILGFIILWFTYEISKMLNKRKINRIRMEEALKSEME</sequence>
<keyword evidence="3 6" id="KW-0812">Transmembrane</keyword>
<dbReference type="GO" id="GO:0005886">
    <property type="term" value="C:plasma membrane"/>
    <property type="evidence" value="ECO:0007669"/>
    <property type="project" value="UniProtKB-SubCell"/>
</dbReference>
<evidence type="ECO:0000256" key="3">
    <source>
        <dbReference type="ARBA" id="ARBA00022692"/>
    </source>
</evidence>
<dbReference type="Pfam" id="PF02687">
    <property type="entry name" value="FtsX"/>
    <property type="match status" value="1"/>
</dbReference>
<dbReference type="PATRIC" id="fig|1353534.3.peg.4030"/>
<dbReference type="RefSeq" id="WP_338030896.1">
    <property type="nucleotide sequence ID" value="NZ_LROS01000079.1"/>
</dbReference>
<evidence type="ECO:0000313" key="8">
    <source>
        <dbReference type="EMBL" id="OBR89695.1"/>
    </source>
</evidence>
<organism evidence="8 9">
    <name type="scientific">Clostridium ragsdalei P11</name>
    <dbReference type="NCBI Taxonomy" id="1353534"/>
    <lineage>
        <taxon>Bacteria</taxon>
        <taxon>Bacillati</taxon>
        <taxon>Bacillota</taxon>
        <taxon>Clostridia</taxon>
        <taxon>Eubacteriales</taxon>
        <taxon>Clostridiaceae</taxon>
        <taxon>Clostridium</taxon>
    </lineage>
</organism>
<comment type="caution">
    <text evidence="8">The sequence shown here is derived from an EMBL/GenBank/DDBJ whole genome shotgun (WGS) entry which is preliminary data.</text>
</comment>
<evidence type="ECO:0000259" key="7">
    <source>
        <dbReference type="Pfam" id="PF02687"/>
    </source>
</evidence>
<gene>
    <name evidence="8" type="ORF">CLRAG_39570</name>
</gene>
<keyword evidence="9" id="KW-1185">Reference proteome</keyword>
<evidence type="ECO:0000256" key="4">
    <source>
        <dbReference type="ARBA" id="ARBA00022989"/>
    </source>
</evidence>
<comment type="subcellular location">
    <subcellularLocation>
        <location evidence="1">Cell membrane</location>
        <topology evidence="1">Multi-pass membrane protein</topology>
    </subcellularLocation>
</comment>
<evidence type="ECO:0000256" key="5">
    <source>
        <dbReference type="ARBA" id="ARBA00023136"/>
    </source>
</evidence>
<feature type="transmembrane region" description="Helical" evidence="6">
    <location>
        <begin position="391"/>
        <end position="409"/>
    </location>
</feature>